<dbReference type="InterPro" id="IPR052516">
    <property type="entry name" value="N-heterocyclic_Hydroxylase"/>
</dbReference>
<dbReference type="InterPro" id="IPR046867">
    <property type="entry name" value="AldOxase/xan_DH_MoCoBD2"/>
</dbReference>
<dbReference type="Pfam" id="PF02738">
    <property type="entry name" value="MoCoBD_1"/>
    <property type="match status" value="1"/>
</dbReference>
<protein>
    <submittedName>
        <fullName evidence="2">Molybdopterin cofactor-binding domain-containing protein</fullName>
    </submittedName>
</protein>
<dbReference type="Gene3D" id="3.90.1170.50">
    <property type="entry name" value="Aldehyde oxidase/xanthine dehydrogenase, a/b hammerhead"/>
    <property type="match status" value="1"/>
</dbReference>
<evidence type="ECO:0000313" key="3">
    <source>
        <dbReference type="Proteomes" id="UP000738431"/>
    </source>
</evidence>
<dbReference type="InterPro" id="IPR000674">
    <property type="entry name" value="Ald_Oxase/Xan_DH_a/b"/>
</dbReference>
<dbReference type="SMART" id="SM01008">
    <property type="entry name" value="Ald_Xan_dh_C"/>
    <property type="match status" value="1"/>
</dbReference>
<dbReference type="EMBL" id="CP139781">
    <property type="protein sequence ID" value="WRQ88431.1"/>
    <property type="molecule type" value="Genomic_DNA"/>
</dbReference>
<dbReference type="SUPFAM" id="SSF56003">
    <property type="entry name" value="Molybdenum cofactor-binding domain"/>
    <property type="match status" value="2"/>
</dbReference>
<reference evidence="2 3" key="2">
    <citation type="submission" date="2023-12" db="EMBL/GenBank/DDBJ databases">
        <title>Description of an unclassified Opitutus bacterium of Verrucomicrobiota.</title>
        <authorList>
            <person name="Zhang D.-F."/>
        </authorList>
    </citation>
    <scope>NUCLEOTIDE SEQUENCE [LARGE SCALE GENOMIC DNA]</scope>
    <source>
        <strain evidence="2 3">WL0086</strain>
    </source>
</reference>
<dbReference type="InterPro" id="IPR019546">
    <property type="entry name" value="TAT_signal_bac_arc"/>
</dbReference>
<dbReference type="Proteomes" id="UP000738431">
    <property type="component" value="Chromosome"/>
</dbReference>
<dbReference type="InterPro" id="IPR006311">
    <property type="entry name" value="TAT_signal"/>
</dbReference>
<feature type="domain" description="Aldehyde oxidase/xanthine dehydrogenase a/b hammerhead" evidence="1">
    <location>
        <begin position="224"/>
        <end position="312"/>
    </location>
</feature>
<dbReference type="NCBIfam" id="TIGR01409">
    <property type="entry name" value="TAT_signal_seq"/>
    <property type="match status" value="1"/>
</dbReference>
<accession>A0ABZ1CA78</accession>
<dbReference type="PROSITE" id="PS51318">
    <property type="entry name" value="TAT"/>
    <property type="match status" value="1"/>
</dbReference>
<keyword evidence="3" id="KW-1185">Reference proteome</keyword>
<dbReference type="InterPro" id="IPR012368">
    <property type="entry name" value="OxRdtase_Mopterin-bd_su_IorB"/>
</dbReference>
<dbReference type="RefSeq" id="WP_221032543.1">
    <property type="nucleotide sequence ID" value="NZ_CP139781.1"/>
</dbReference>
<dbReference type="PIRSF" id="PIRSF036389">
    <property type="entry name" value="IOR_B"/>
    <property type="match status" value="1"/>
</dbReference>
<dbReference type="InterPro" id="IPR008274">
    <property type="entry name" value="AldOxase/xan_DH_MoCoBD1"/>
</dbReference>
<proteinExistence type="predicted"/>
<name>A0ABZ1CA78_9BACT</name>
<evidence type="ECO:0000259" key="1">
    <source>
        <dbReference type="SMART" id="SM01008"/>
    </source>
</evidence>
<organism evidence="2 3">
    <name type="scientific">Actomonas aquatica</name>
    <dbReference type="NCBI Taxonomy" id="2866162"/>
    <lineage>
        <taxon>Bacteria</taxon>
        <taxon>Pseudomonadati</taxon>
        <taxon>Verrucomicrobiota</taxon>
        <taxon>Opitutia</taxon>
        <taxon>Opitutales</taxon>
        <taxon>Opitutaceae</taxon>
        <taxon>Actomonas</taxon>
    </lineage>
</organism>
<dbReference type="Gene3D" id="3.30.365.10">
    <property type="entry name" value="Aldehyde oxidase/xanthine dehydrogenase, molybdopterin binding domain"/>
    <property type="match status" value="4"/>
</dbReference>
<dbReference type="PANTHER" id="PTHR47495">
    <property type="entry name" value="ALDEHYDE DEHYDROGENASE"/>
    <property type="match status" value="1"/>
</dbReference>
<dbReference type="PANTHER" id="PTHR47495:SF2">
    <property type="entry name" value="ALDEHYDE DEHYDROGENASE"/>
    <property type="match status" value="1"/>
</dbReference>
<reference evidence="2 3" key="1">
    <citation type="submission" date="2021-08" db="EMBL/GenBank/DDBJ databases">
        <authorList>
            <person name="Zhang D."/>
            <person name="Zhang A."/>
            <person name="Wang L."/>
        </authorList>
    </citation>
    <scope>NUCLEOTIDE SEQUENCE [LARGE SCALE GENOMIC DNA]</scope>
    <source>
        <strain evidence="2 3">WL0086</strain>
    </source>
</reference>
<gene>
    <name evidence="2" type="ORF">K1X11_003380</name>
</gene>
<dbReference type="InterPro" id="IPR037165">
    <property type="entry name" value="AldOxase/xan_DH_Mopterin-bd_sf"/>
</dbReference>
<evidence type="ECO:0000313" key="2">
    <source>
        <dbReference type="EMBL" id="WRQ88431.1"/>
    </source>
</evidence>
<sequence>MNTELASRFADRNAAATGVSRRGFIKTTGAAYAGLSLGLMLPGRSAAADKNPAFPAPDDGDFAPNFHLRIARDGSVVIVSQNPECGQGVKTALPMLIAEELEVTWDSVQITQAGLDNRYQRQMAGGSGATPAHFMEFRRLGATAKAMLITAAAQSWDVPESECHAAANAVHHAASGRSLGYGELVTAASALEVPDAESVQLKDPQDFKILGKRIPGIDNPALFTGKPLFGIDQTVPGMVHATFIKCPTFGGTVKNANLDHVKRQPGVTDAFVIEGNGKIDELLPGVAILGVDTWSVLKAASRALIVEWDYPEETAGQSTDGFYAQAEKLSAGEPQKELRADGDVDTALTQASASLESYYTYPYLSHATLEPQNCVAVVTADRAEIWAPTQLPSWGRGLIAGNLGIPEENVFIHMTRIGGGFGRRLISDYMVQCAAIAQRAGVPVKMTWSREEDTQHDLYRAAGWHRFKGGVDAAGKLVAWQDHFVTVGQQSDSEPGRGAGISSDEFPGRFVPNFKLSQTVINTGIPLGWWRAPGSCAIAFATQSFLDELAQASGVDPVEFKLAVLGEEAKPAAGGRGPEYHGGRMSTVVKDAAAKIGWGKTLPKGEGLGVAFHFSHLGYVAIGAHVQVSPAGQLTVKRVVASCDVGETIMNLSGAENQVQGSIVDGLSSALGLQVTVANGAVQQSNFHDYPLMRINGTPEKIEVHFISTPFPTTGLGEPALPPLAPAIGNAIFAATGKRVRSMPFNQVDLSWS</sequence>
<dbReference type="Pfam" id="PF20256">
    <property type="entry name" value="MoCoBD_2"/>
    <property type="match status" value="2"/>
</dbReference>